<gene>
    <name evidence="1" type="ORF">FPK87_20575</name>
</gene>
<accession>A0ABD5DED3</accession>
<organism evidence="1">
    <name type="scientific">Acinetobacter baumannii</name>
    <dbReference type="NCBI Taxonomy" id="470"/>
    <lineage>
        <taxon>Bacteria</taxon>
        <taxon>Pseudomonadati</taxon>
        <taxon>Pseudomonadota</taxon>
        <taxon>Gammaproteobacteria</taxon>
        <taxon>Moraxellales</taxon>
        <taxon>Moraxellaceae</taxon>
        <taxon>Acinetobacter</taxon>
        <taxon>Acinetobacter calcoaceticus/baumannii complex</taxon>
    </lineage>
</organism>
<name>A0ABD5DED3_ACIBA</name>
<reference evidence="1" key="1">
    <citation type="submission" date="2019-07" db="EMBL/GenBank/DDBJ databases">
        <title>Biological characteristics of mucoid Acinetobacter baumannii from a general hospital in China.</title>
        <authorList>
            <person name="Hua X."/>
            <person name="Yu Y."/>
        </authorList>
    </citation>
    <scope>NUCLEOTIDE SEQUENCE [LARGE SCALE GENOMIC DNA]</scope>
    <source>
        <strain evidence="1">N41</strain>
    </source>
</reference>
<proteinExistence type="predicted"/>
<dbReference type="AlphaFoldDB" id="A0ABD5DED3"/>
<sequence>MTTILVKDALRASVEAASGGKQTVLYTPKGQPTFVNIIPKVSIESMNPALGISGVHPAFKQGDREIPYLYVGTYQGCVLNGEVLS</sequence>
<protein>
    <submittedName>
        <fullName evidence="1">Uncharacterized protein</fullName>
    </submittedName>
</protein>
<comment type="caution">
    <text evidence="1">The sequence shown here is derived from an EMBL/GenBank/DDBJ whole genome shotgun (WGS) entry which is preliminary data.</text>
</comment>
<feature type="non-terminal residue" evidence="1">
    <location>
        <position position="85"/>
    </location>
</feature>
<evidence type="ECO:0000313" key="1">
    <source>
        <dbReference type="EMBL" id="MDR8262822.1"/>
    </source>
</evidence>
<dbReference type="EMBL" id="VMBB01000118">
    <property type="protein sequence ID" value="MDR8262822.1"/>
    <property type="molecule type" value="Genomic_DNA"/>
</dbReference>